<dbReference type="AlphaFoldDB" id="A0A0S7BWU5"/>
<organism evidence="2">
    <name type="scientific">Flexilinea flocculi</name>
    <dbReference type="NCBI Taxonomy" id="1678840"/>
    <lineage>
        <taxon>Bacteria</taxon>
        <taxon>Bacillati</taxon>
        <taxon>Chloroflexota</taxon>
        <taxon>Anaerolineae</taxon>
        <taxon>Anaerolineales</taxon>
        <taxon>Anaerolineaceae</taxon>
        <taxon>Flexilinea</taxon>
    </lineage>
</organism>
<dbReference type="EMBL" id="DF968181">
    <property type="protein sequence ID" value="GAP41145.1"/>
    <property type="molecule type" value="Genomic_DNA"/>
</dbReference>
<feature type="transmembrane region" description="Helical" evidence="1">
    <location>
        <begin position="48"/>
        <end position="68"/>
    </location>
</feature>
<keyword evidence="1" id="KW-1133">Transmembrane helix</keyword>
<evidence type="ECO:0000313" key="3">
    <source>
        <dbReference type="Proteomes" id="UP000053370"/>
    </source>
</evidence>
<keyword evidence="1" id="KW-0472">Membrane</keyword>
<evidence type="ECO:0000256" key="1">
    <source>
        <dbReference type="SAM" id="Phobius"/>
    </source>
</evidence>
<proteinExistence type="predicted"/>
<accession>A0A0S7BWU5</accession>
<dbReference type="Proteomes" id="UP000053370">
    <property type="component" value="Unassembled WGS sequence"/>
</dbReference>
<reference evidence="2" key="1">
    <citation type="journal article" date="2015" name="Genome Announc.">
        <title>Draft Genome Sequence of Anaerolineae Strain TC1, a Novel Isolate from a Methanogenic Wastewater Treatment System.</title>
        <authorList>
            <person name="Matsuura N."/>
            <person name="Tourlousse D.M."/>
            <person name="Sun L."/>
            <person name="Toyonaga M."/>
            <person name="Kuroda K."/>
            <person name="Ohashi A."/>
            <person name="Cruz R."/>
            <person name="Yamaguchi T."/>
            <person name="Sekiguchi Y."/>
        </authorList>
    </citation>
    <scope>NUCLEOTIDE SEQUENCE [LARGE SCALE GENOMIC DNA]</scope>
    <source>
        <strain evidence="2">TC1</strain>
    </source>
</reference>
<name>A0A0S7BWU5_9CHLR</name>
<keyword evidence="3" id="KW-1185">Reference proteome</keyword>
<evidence type="ECO:0000313" key="2">
    <source>
        <dbReference type="EMBL" id="GAP41145.1"/>
    </source>
</evidence>
<gene>
    <name evidence="2" type="ORF">ATC1_131127</name>
</gene>
<sequence>MKKCMLFVLMFIVGMVCAVAGALLVDAPVVVSGGLDDGEILSNVLQQVLDYLVPILVVTFLGWLEAIIRKALTLLKEKVFPDVYELLSKVTLSAVEVAEQLFEKGDNKVKLIYAQDYVQRWL</sequence>
<dbReference type="RefSeq" id="WP_152024292.1">
    <property type="nucleotide sequence ID" value="NZ_DF968181.1"/>
</dbReference>
<keyword evidence="1" id="KW-0812">Transmembrane</keyword>
<protein>
    <submittedName>
        <fullName evidence="2">Uncharacterized protein</fullName>
    </submittedName>
</protein>